<feature type="signal peptide" evidence="7">
    <location>
        <begin position="1"/>
        <end position="22"/>
    </location>
</feature>
<reference evidence="9" key="1">
    <citation type="submission" date="2023-06" db="EMBL/GenBank/DDBJ databases">
        <title>Genome-scale phylogeny and comparative genomics of the fungal order Sordariales.</title>
        <authorList>
            <consortium name="Lawrence Berkeley National Laboratory"/>
            <person name="Hensen N."/>
            <person name="Bonometti L."/>
            <person name="Westerberg I."/>
            <person name="Brannstrom I.O."/>
            <person name="Guillou S."/>
            <person name="Cros-Aarteil S."/>
            <person name="Calhoun S."/>
            <person name="Haridas S."/>
            <person name="Kuo A."/>
            <person name="Mondo S."/>
            <person name="Pangilinan J."/>
            <person name="Riley R."/>
            <person name="Labutti K."/>
            <person name="Andreopoulos B."/>
            <person name="Lipzen A."/>
            <person name="Chen C."/>
            <person name="Yanf M."/>
            <person name="Daum C."/>
            <person name="Ng V."/>
            <person name="Clum A."/>
            <person name="Steindorff A."/>
            <person name="Ohm R."/>
            <person name="Martin F."/>
            <person name="Silar P."/>
            <person name="Natvig D."/>
            <person name="Lalanne C."/>
            <person name="Gautier V."/>
            <person name="Ament-Velasquez S.L."/>
            <person name="Kruys A."/>
            <person name="Hutchinson M.I."/>
            <person name="Powell A.J."/>
            <person name="Barry K."/>
            <person name="Miller A.N."/>
            <person name="Grigoriev I.V."/>
            <person name="Debuchy R."/>
            <person name="Gladieux P."/>
            <person name="Thoren M.H."/>
            <person name="Johannesson H."/>
        </authorList>
    </citation>
    <scope>NUCLEOTIDE SEQUENCE</scope>
    <source>
        <strain evidence="9">CBS 606.72</strain>
    </source>
</reference>
<dbReference type="Proteomes" id="UP001175000">
    <property type="component" value="Unassembled WGS sequence"/>
</dbReference>
<sequence length="420" mass="44764">MPSTLPLLRAASLLCLVAGATALPQASPCAELPALFTRLGCYAGKVNGVRTLTSASTGGDSMTVGTCAAFCSAYKYFGLEYGRECWCGDEQLATAVDESQCSFPCSGNSKQTCGAGAIQDLYINNRFIQRKPATLKIPYIGCFVDDGPKRVLPQNLLGSDDMTAAKCADHCAAFEFFGKAPESECSFSCSGDKTTICGAGKRISVWGTRLIAPRKVDGYTYQGCYTDKNNARALTGQVFREPSMTPKSCAASCAGYPWFGLEYGTQCFCGTELLSSAKKVAEYECNMECGGNADIPCGDADRLNVYFNPDVKPVGNPKTVGKYSAKGCYTDSQSLRSLGGAVLRRSDMTVEMCAGYCVNFEHFGLEFSSQCFCGNSLGGEKVSKYQCGMLCAGNNSQLCGGPDRLTVYGRDEKSAAFGDF</sequence>
<dbReference type="AlphaFoldDB" id="A0AA40CCJ5"/>
<feature type="chain" id="PRO_5041379168" evidence="7">
    <location>
        <begin position="23"/>
        <end position="420"/>
    </location>
</feature>
<evidence type="ECO:0000256" key="6">
    <source>
        <dbReference type="ARBA" id="ARBA00023180"/>
    </source>
</evidence>
<evidence type="ECO:0000256" key="7">
    <source>
        <dbReference type="SAM" id="SignalP"/>
    </source>
</evidence>
<keyword evidence="3 7" id="KW-0732">Signal</keyword>
<dbReference type="SMART" id="SM00321">
    <property type="entry name" value="WSC"/>
    <property type="match status" value="3"/>
</dbReference>
<dbReference type="PROSITE" id="PS51212">
    <property type="entry name" value="WSC"/>
    <property type="match status" value="3"/>
</dbReference>
<keyword evidence="2" id="KW-0812">Transmembrane</keyword>
<keyword evidence="5" id="KW-0472">Membrane</keyword>
<evidence type="ECO:0000256" key="3">
    <source>
        <dbReference type="ARBA" id="ARBA00022729"/>
    </source>
</evidence>
<keyword evidence="4" id="KW-1133">Transmembrane helix</keyword>
<feature type="domain" description="WSC" evidence="8">
    <location>
        <begin position="35"/>
        <end position="125"/>
    </location>
</feature>
<evidence type="ECO:0000256" key="4">
    <source>
        <dbReference type="ARBA" id="ARBA00022989"/>
    </source>
</evidence>
<dbReference type="Pfam" id="PF01822">
    <property type="entry name" value="WSC"/>
    <property type="match status" value="3"/>
</dbReference>
<dbReference type="InterPro" id="IPR002889">
    <property type="entry name" value="WSC_carb-bd"/>
</dbReference>
<comment type="caution">
    <text evidence="9">The sequence shown here is derived from an EMBL/GenBank/DDBJ whole genome shotgun (WGS) entry which is preliminary data.</text>
</comment>
<dbReference type="EMBL" id="JAULSU010000001">
    <property type="protein sequence ID" value="KAK0632494.1"/>
    <property type="molecule type" value="Genomic_DNA"/>
</dbReference>
<dbReference type="GO" id="GO:0005886">
    <property type="term" value="C:plasma membrane"/>
    <property type="evidence" value="ECO:0007669"/>
    <property type="project" value="TreeGrafter"/>
</dbReference>
<organism evidence="9 10">
    <name type="scientific">Immersiella caudata</name>
    <dbReference type="NCBI Taxonomy" id="314043"/>
    <lineage>
        <taxon>Eukaryota</taxon>
        <taxon>Fungi</taxon>
        <taxon>Dikarya</taxon>
        <taxon>Ascomycota</taxon>
        <taxon>Pezizomycotina</taxon>
        <taxon>Sordariomycetes</taxon>
        <taxon>Sordariomycetidae</taxon>
        <taxon>Sordariales</taxon>
        <taxon>Lasiosphaeriaceae</taxon>
        <taxon>Immersiella</taxon>
    </lineage>
</organism>
<feature type="domain" description="WSC" evidence="8">
    <location>
        <begin position="322"/>
        <end position="411"/>
    </location>
</feature>
<comment type="subcellular location">
    <subcellularLocation>
        <location evidence="1">Membrane</location>
        <topology evidence="1">Single-pass membrane protein</topology>
    </subcellularLocation>
</comment>
<name>A0AA40CCJ5_9PEZI</name>
<protein>
    <submittedName>
        <fullName evidence="9">WSC domain-containing protein</fullName>
    </submittedName>
</protein>
<keyword evidence="10" id="KW-1185">Reference proteome</keyword>
<evidence type="ECO:0000256" key="2">
    <source>
        <dbReference type="ARBA" id="ARBA00022692"/>
    </source>
</evidence>
<dbReference type="InterPro" id="IPR051836">
    <property type="entry name" value="Kremen_rcpt"/>
</dbReference>
<dbReference type="PANTHER" id="PTHR24269:SF16">
    <property type="entry name" value="PROTEIN SLG1"/>
    <property type="match status" value="1"/>
</dbReference>
<evidence type="ECO:0000313" key="10">
    <source>
        <dbReference type="Proteomes" id="UP001175000"/>
    </source>
</evidence>
<accession>A0AA40CCJ5</accession>
<evidence type="ECO:0000313" key="9">
    <source>
        <dbReference type="EMBL" id="KAK0632494.1"/>
    </source>
</evidence>
<evidence type="ECO:0000256" key="5">
    <source>
        <dbReference type="ARBA" id="ARBA00023136"/>
    </source>
</evidence>
<dbReference type="PANTHER" id="PTHR24269">
    <property type="entry name" value="KREMEN PROTEIN"/>
    <property type="match status" value="1"/>
</dbReference>
<proteinExistence type="predicted"/>
<evidence type="ECO:0000259" key="8">
    <source>
        <dbReference type="PROSITE" id="PS51212"/>
    </source>
</evidence>
<feature type="domain" description="WSC" evidence="8">
    <location>
        <begin position="218"/>
        <end position="309"/>
    </location>
</feature>
<keyword evidence="6" id="KW-0325">Glycoprotein</keyword>
<evidence type="ECO:0000256" key="1">
    <source>
        <dbReference type="ARBA" id="ARBA00004167"/>
    </source>
</evidence>
<gene>
    <name evidence="9" type="ORF">B0T14DRAFT_532936</name>
</gene>